<dbReference type="RefSeq" id="WP_075015199.1">
    <property type="nucleotide sequence ID" value="NZ_FOWE01000010.1"/>
</dbReference>
<sequence>MSDAHGDDPGTGRQLIGTDRVPGSPLYSQGVRVRDHIHVSRMTGTDPVTGVLAGGTIQEQTRQAIAHRPAILEAGGASSDDVVEVDVLSTDPADPADLDEE</sequence>
<reference evidence="3" key="1">
    <citation type="submission" date="2016-10" db="EMBL/GenBank/DDBJ databases">
        <authorList>
            <person name="Varghese N."/>
            <person name="Submissions S."/>
        </authorList>
    </citation>
    <scope>NUCLEOTIDE SEQUENCE [LARGE SCALE GENOMIC DNA]</scope>
    <source>
        <strain evidence="3">DSM 43161</strain>
    </source>
</reference>
<dbReference type="CDD" id="cd00448">
    <property type="entry name" value="YjgF_YER057c_UK114_family"/>
    <property type="match status" value="1"/>
</dbReference>
<evidence type="ECO:0000313" key="3">
    <source>
        <dbReference type="Proteomes" id="UP000183642"/>
    </source>
</evidence>
<dbReference type="EMBL" id="FOWE01000010">
    <property type="protein sequence ID" value="SFO50421.1"/>
    <property type="molecule type" value="Genomic_DNA"/>
</dbReference>
<gene>
    <name evidence="2" type="ORF">SAMN05660359_03927</name>
</gene>
<evidence type="ECO:0000313" key="2">
    <source>
        <dbReference type="EMBL" id="SFO50421.1"/>
    </source>
</evidence>
<protein>
    <submittedName>
        <fullName evidence="2">Endoribonuclease L-PSP</fullName>
    </submittedName>
</protein>
<proteinExistence type="predicted"/>
<dbReference type="InterPro" id="IPR006175">
    <property type="entry name" value="YjgF/YER057c/UK114"/>
</dbReference>
<dbReference type="Pfam" id="PF01042">
    <property type="entry name" value="Ribonuc_L-PSP"/>
    <property type="match status" value="1"/>
</dbReference>
<feature type="region of interest" description="Disordered" evidence="1">
    <location>
        <begin position="1"/>
        <end position="28"/>
    </location>
</feature>
<feature type="compositionally biased region" description="Basic and acidic residues" evidence="1">
    <location>
        <begin position="1"/>
        <end position="10"/>
    </location>
</feature>
<dbReference type="InterPro" id="IPR035959">
    <property type="entry name" value="RutC-like_sf"/>
</dbReference>
<dbReference type="SUPFAM" id="SSF55298">
    <property type="entry name" value="YjgF-like"/>
    <property type="match status" value="1"/>
</dbReference>
<name>A0A1I5HRH7_9ACTN</name>
<organism evidence="2 3">
    <name type="scientific">Geodermatophilus obscurus</name>
    <dbReference type="NCBI Taxonomy" id="1861"/>
    <lineage>
        <taxon>Bacteria</taxon>
        <taxon>Bacillati</taxon>
        <taxon>Actinomycetota</taxon>
        <taxon>Actinomycetes</taxon>
        <taxon>Geodermatophilales</taxon>
        <taxon>Geodermatophilaceae</taxon>
        <taxon>Geodermatophilus</taxon>
    </lineage>
</organism>
<dbReference type="Proteomes" id="UP000183642">
    <property type="component" value="Unassembled WGS sequence"/>
</dbReference>
<dbReference type="Gene3D" id="3.30.1330.40">
    <property type="entry name" value="RutC-like"/>
    <property type="match status" value="1"/>
</dbReference>
<dbReference type="AlphaFoldDB" id="A0A1I5HRH7"/>
<evidence type="ECO:0000256" key="1">
    <source>
        <dbReference type="SAM" id="MobiDB-lite"/>
    </source>
</evidence>
<keyword evidence="3" id="KW-1185">Reference proteome</keyword>
<accession>A0A1I5HRH7</accession>